<protein>
    <recommendedName>
        <fullName evidence="1">ESAT-6-like protein</fullName>
    </recommendedName>
</protein>
<name>A0ABY6P2B7_9NOCA</name>
<dbReference type="Proteomes" id="UP001164965">
    <property type="component" value="Chromosome"/>
</dbReference>
<evidence type="ECO:0000313" key="3">
    <source>
        <dbReference type="EMBL" id="UZJ25363.1"/>
    </source>
</evidence>
<proteinExistence type="inferred from homology"/>
<evidence type="ECO:0000313" key="4">
    <source>
        <dbReference type="Proteomes" id="UP001164965"/>
    </source>
</evidence>
<dbReference type="InterPro" id="IPR036689">
    <property type="entry name" value="ESAT-6-like_sf"/>
</dbReference>
<accession>A0ABY6P2B7</accession>
<comment type="similarity">
    <text evidence="1">Belongs to the WXG100 family.</text>
</comment>
<dbReference type="Gene3D" id="1.10.287.1060">
    <property type="entry name" value="ESAT-6-like"/>
    <property type="match status" value="1"/>
</dbReference>
<organism evidence="3 4">
    <name type="scientific">Rhodococcus antarcticus</name>
    <dbReference type="NCBI Taxonomy" id="2987751"/>
    <lineage>
        <taxon>Bacteria</taxon>
        <taxon>Bacillati</taxon>
        <taxon>Actinomycetota</taxon>
        <taxon>Actinomycetes</taxon>
        <taxon>Mycobacteriales</taxon>
        <taxon>Nocardiaceae</taxon>
        <taxon>Rhodococcus</taxon>
    </lineage>
</organism>
<feature type="region of interest" description="Disordered" evidence="2">
    <location>
        <begin position="78"/>
        <end position="97"/>
    </location>
</feature>
<dbReference type="SUPFAM" id="SSF140453">
    <property type="entry name" value="EsxAB dimer-like"/>
    <property type="match status" value="1"/>
</dbReference>
<reference evidence="3" key="1">
    <citation type="submission" date="2022-10" db="EMBL/GenBank/DDBJ databases">
        <title>Rhodococcus sp.75.</title>
        <authorList>
            <person name="Sun M."/>
        </authorList>
    </citation>
    <scope>NUCLEOTIDE SEQUENCE</scope>
    <source>
        <strain evidence="3">75</strain>
    </source>
</reference>
<dbReference type="InterPro" id="IPR010310">
    <property type="entry name" value="T7SS_ESAT-6-like"/>
</dbReference>
<dbReference type="RefSeq" id="WP_265383468.1">
    <property type="nucleotide sequence ID" value="NZ_CP110615.1"/>
</dbReference>
<evidence type="ECO:0000256" key="2">
    <source>
        <dbReference type="SAM" id="MobiDB-lite"/>
    </source>
</evidence>
<gene>
    <name evidence="3" type="ORF">RHODO2019_02465</name>
</gene>
<dbReference type="EMBL" id="CP110615">
    <property type="protein sequence ID" value="UZJ25363.1"/>
    <property type="molecule type" value="Genomic_DNA"/>
</dbReference>
<dbReference type="NCBIfam" id="TIGR03930">
    <property type="entry name" value="WXG100_ESAT6"/>
    <property type="match status" value="1"/>
</dbReference>
<sequence>MSDMMKYNHAAIGEASASLAGNSQQINSILEDLKGQLKKLDAGWEGEGSDAYRVLKVQWDQAAESLNNTLRKVSDVVSQGNDAMKASDKSAAGAFGG</sequence>
<evidence type="ECO:0000256" key="1">
    <source>
        <dbReference type="RuleBase" id="RU362001"/>
    </source>
</evidence>
<keyword evidence="4" id="KW-1185">Reference proteome</keyword>
<dbReference type="Pfam" id="PF06013">
    <property type="entry name" value="WXG100"/>
    <property type="match status" value="1"/>
</dbReference>